<keyword evidence="2" id="KW-0548">Nucleotidyltransferase</keyword>
<dbReference type="GO" id="GO:0003964">
    <property type="term" value="F:RNA-directed DNA polymerase activity"/>
    <property type="evidence" value="ECO:0007669"/>
    <property type="project" value="UniProtKB-KW"/>
</dbReference>
<keyword evidence="2" id="KW-0808">Transferase</keyword>
<sequence>MIGCEALKIHFKYLGIMTGSNMNRLHTWDRVIEKVMARLSKWKAKALSISGRFILIPLYYFSLFKVPIGVLKRLKSCRSNFFRGVESGSRKVSWFSWDSVVASKDVGGLGMSRFLAMNCALLFKWIWRFKVQPDAMWVSIIKAIHGGQLVEEQDKWVWNLEGDGVFKVVSARHFIDEGLSEMEGVQTRWVKLVPIKFNVFTWRLALNKLLTRFNMSSKGLEVWSIVCPVCNVGAEMVDHLFFSCSVASSIMAKVQGWWGFLESGISSYNSWASWFEGLRLKKVAKDYLEAIIFVSWWVIWGYRNKLLFSLKSLAKASLFDLIVSHSYIWCNSGARRKLD</sequence>
<dbReference type="PANTHER" id="PTHR33116:SF78">
    <property type="entry name" value="OS12G0587133 PROTEIN"/>
    <property type="match status" value="1"/>
</dbReference>
<dbReference type="AlphaFoldDB" id="A0A699LCB3"/>
<dbReference type="Pfam" id="PF13966">
    <property type="entry name" value="zf-RVT"/>
    <property type="match status" value="1"/>
</dbReference>
<dbReference type="InterPro" id="IPR026960">
    <property type="entry name" value="RVT-Znf"/>
</dbReference>
<gene>
    <name evidence="2" type="ORF">Tci_703232</name>
</gene>
<accession>A0A699LCB3</accession>
<evidence type="ECO:0000313" key="2">
    <source>
        <dbReference type="EMBL" id="GFB31261.1"/>
    </source>
</evidence>
<name>A0A699LCB3_TANCI</name>
<dbReference type="EMBL" id="BKCJ010599450">
    <property type="protein sequence ID" value="GFB31261.1"/>
    <property type="molecule type" value="Genomic_DNA"/>
</dbReference>
<proteinExistence type="predicted"/>
<evidence type="ECO:0000259" key="1">
    <source>
        <dbReference type="Pfam" id="PF13966"/>
    </source>
</evidence>
<comment type="caution">
    <text evidence="2">The sequence shown here is derived from an EMBL/GenBank/DDBJ whole genome shotgun (WGS) entry which is preliminary data.</text>
</comment>
<protein>
    <submittedName>
        <fullName evidence="2">RNA-directed DNA polymerase, eukaryota</fullName>
    </submittedName>
</protein>
<feature type="domain" description="Reverse transcriptase zinc-binding" evidence="1">
    <location>
        <begin position="170"/>
        <end position="249"/>
    </location>
</feature>
<organism evidence="2">
    <name type="scientific">Tanacetum cinerariifolium</name>
    <name type="common">Dalmatian daisy</name>
    <name type="synonym">Chrysanthemum cinerariifolium</name>
    <dbReference type="NCBI Taxonomy" id="118510"/>
    <lineage>
        <taxon>Eukaryota</taxon>
        <taxon>Viridiplantae</taxon>
        <taxon>Streptophyta</taxon>
        <taxon>Embryophyta</taxon>
        <taxon>Tracheophyta</taxon>
        <taxon>Spermatophyta</taxon>
        <taxon>Magnoliopsida</taxon>
        <taxon>eudicotyledons</taxon>
        <taxon>Gunneridae</taxon>
        <taxon>Pentapetalae</taxon>
        <taxon>asterids</taxon>
        <taxon>campanulids</taxon>
        <taxon>Asterales</taxon>
        <taxon>Asteraceae</taxon>
        <taxon>Asteroideae</taxon>
        <taxon>Anthemideae</taxon>
        <taxon>Anthemidinae</taxon>
        <taxon>Tanacetum</taxon>
    </lineage>
</organism>
<reference evidence="2" key="1">
    <citation type="journal article" date="2019" name="Sci. Rep.">
        <title>Draft genome of Tanacetum cinerariifolium, the natural source of mosquito coil.</title>
        <authorList>
            <person name="Yamashiro T."/>
            <person name="Shiraishi A."/>
            <person name="Satake H."/>
            <person name="Nakayama K."/>
        </authorList>
    </citation>
    <scope>NUCLEOTIDE SEQUENCE</scope>
</reference>
<keyword evidence="2" id="KW-0695">RNA-directed DNA polymerase</keyword>
<dbReference type="PANTHER" id="PTHR33116">
    <property type="entry name" value="REVERSE TRANSCRIPTASE ZINC-BINDING DOMAIN-CONTAINING PROTEIN-RELATED-RELATED"/>
    <property type="match status" value="1"/>
</dbReference>